<name>A0A392SSF9_9FABA</name>
<evidence type="ECO:0000256" key="1">
    <source>
        <dbReference type="SAM" id="MobiDB-lite"/>
    </source>
</evidence>
<evidence type="ECO:0000313" key="3">
    <source>
        <dbReference type="Proteomes" id="UP000265520"/>
    </source>
</evidence>
<feature type="non-terminal residue" evidence="2">
    <location>
        <position position="95"/>
    </location>
</feature>
<protein>
    <submittedName>
        <fullName evidence="2">Uncharacterized protein</fullName>
    </submittedName>
</protein>
<comment type="caution">
    <text evidence="2">The sequence shown here is derived from an EMBL/GenBank/DDBJ whole genome shotgun (WGS) entry which is preliminary data.</text>
</comment>
<proteinExistence type="predicted"/>
<organism evidence="2 3">
    <name type="scientific">Trifolium medium</name>
    <dbReference type="NCBI Taxonomy" id="97028"/>
    <lineage>
        <taxon>Eukaryota</taxon>
        <taxon>Viridiplantae</taxon>
        <taxon>Streptophyta</taxon>
        <taxon>Embryophyta</taxon>
        <taxon>Tracheophyta</taxon>
        <taxon>Spermatophyta</taxon>
        <taxon>Magnoliopsida</taxon>
        <taxon>eudicotyledons</taxon>
        <taxon>Gunneridae</taxon>
        <taxon>Pentapetalae</taxon>
        <taxon>rosids</taxon>
        <taxon>fabids</taxon>
        <taxon>Fabales</taxon>
        <taxon>Fabaceae</taxon>
        <taxon>Papilionoideae</taxon>
        <taxon>50 kb inversion clade</taxon>
        <taxon>NPAAA clade</taxon>
        <taxon>Hologalegina</taxon>
        <taxon>IRL clade</taxon>
        <taxon>Trifolieae</taxon>
        <taxon>Trifolium</taxon>
    </lineage>
</organism>
<feature type="compositionally biased region" description="Basic and acidic residues" evidence="1">
    <location>
        <begin position="10"/>
        <end position="34"/>
    </location>
</feature>
<reference evidence="2 3" key="1">
    <citation type="journal article" date="2018" name="Front. Plant Sci.">
        <title>Red Clover (Trifolium pratense) and Zigzag Clover (T. medium) - A Picture of Genomic Similarities and Differences.</title>
        <authorList>
            <person name="Dluhosova J."/>
            <person name="Istvanek J."/>
            <person name="Nedelnik J."/>
            <person name="Repkova J."/>
        </authorList>
    </citation>
    <scope>NUCLEOTIDE SEQUENCE [LARGE SCALE GENOMIC DNA]</scope>
    <source>
        <strain evidence="3">cv. 10/8</strain>
        <tissue evidence="2">Leaf</tissue>
    </source>
</reference>
<feature type="region of interest" description="Disordered" evidence="1">
    <location>
        <begin position="1"/>
        <end position="95"/>
    </location>
</feature>
<feature type="compositionally biased region" description="Basic residues" evidence="1">
    <location>
        <begin position="57"/>
        <end position="69"/>
    </location>
</feature>
<keyword evidence="3" id="KW-1185">Reference proteome</keyword>
<sequence length="95" mass="11001">MEENQPPVEGSEKGKNDKKKDKNHKERKQKKDQEDTAITEAGKQSEQPISLEDKYVEKKKRKKKHKKTHSTSDRSIADTSIPTNEEEELPKNLDT</sequence>
<dbReference type="EMBL" id="LXQA010423093">
    <property type="protein sequence ID" value="MCI50860.1"/>
    <property type="molecule type" value="Genomic_DNA"/>
</dbReference>
<dbReference type="Proteomes" id="UP000265520">
    <property type="component" value="Unassembled WGS sequence"/>
</dbReference>
<accession>A0A392SSF9</accession>
<evidence type="ECO:0000313" key="2">
    <source>
        <dbReference type="EMBL" id="MCI50860.1"/>
    </source>
</evidence>
<dbReference type="AlphaFoldDB" id="A0A392SSF9"/>